<dbReference type="InterPro" id="IPR036291">
    <property type="entry name" value="NAD(P)-bd_dom_sf"/>
</dbReference>
<dbReference type="InterPro" id="IPR003710">
    <property type="entry name" value="ApbA"/>
</dbReference>
<organism evidence="13 14">
    <name type="scientific">Gallaecimonas pentaromativorans</name>
    <dbReference type="NCBI Taxonomy" id="584787"/>
    <lineage>
        <taxon>Bacteria</taxon>
        <taxon>Pseudomonadati</taxon>
        <taxon>Pseudomonadota</taxon>
        <taxon>Gammaproteobacteria</taxon>
        <taxon>Enterobacterales</taxon>
        <taxon>Gallaecimonadaceae</taxon>
        <taxon>Gallaecimonas</taxon>
    </lineage>
</organism>
<dbReference type="SUPFAM" id="SSF51735">
    <property type="entry name" value="NAD(P)-binding Rossmann-fold domains"/>
    <property type="match status" value="1"/>
</dbReference>
<dbReference type="AlphaFoldDB" id="A0A3N1NUY9"/>
<dbReference type="SUPFAM" id="SSF48179">
    <property type="entry name" value="6-phosphogluconate dehydrogenase C-terminal domain-like"/>
    <property type="match status" value="1"/>
</dbReference>
<keyword evidence="6 10" id="KW-0521">NADP</keyword>
<keyword evidence="14" id="KW-1185">Reference proteome</keyword>
<dbReference type="GO" id="GO:0008677">
    <property type="term" value="F:2-dehydropantoate 2-reductase activity"/>
    <property type="evidence" value="ECO:0007669"/>
    <property type="project" value="UniProtKB-EC"/>
</dbReference>
<dbReference type="InterPro" id="IPR013332">
    <property type="entry name" value="KPR_N"/>
</dbReference>
<dbReference type="GO" id="GO:0050661">
    <property type="term" value="F:NADP binding"/>
    <property type="evidence" value="ECO:0007669"/>
    <property type="project" value="TreeGrafter"/>
</dbReference>
<name>A0A3N1NUY9_9GAMM</name>
<evidence type="ECO:0000256" key="5">
    <source>
        <dbReference type="ARBA" id="ARBA00022655"/>
    </source>
</evidence>
<accession>A0A3N1NUY9</accession>
<evidence type="ECO:0000313" key="14">
    <source>
        <dbReference type="Proteomes" id="UP000268033"/>
    </source>
</evidence>
<evidence type="ECO:0000256" key="9">
    <source>
        <dbReference type="ARBA" id="ARBA00048793"/>
    </source>
</evidence>
<dbReference type="NCBIfam" id="TIGR00745">
    <property type="entry name" value="apbA_panE"/>
    <property type="match status" value="1"/>
</dbReference>
<dbReference type="EC" id="1.1.1.169" evidence="3 10"/>
<feature type="domain" description="Ketopantoate reductase C-terminal" evidence="12">
    <location>
        <begin position="144"/>
        <end position="264"/>
    </location>
</feature>
<evidence type="ECO:0000256" key="6">
    <source>
        <dbReference type="ARBA" id="ARBA00022857"/>
    </source>
</evidence>
<dbReference type="Gene3D" id="3.40.50.720">
    <property type="entry name" value="NAD(P)-binding Rossmann-like Domain"/>
    <property type="match status" value="2"/>
</dbReference>
<proteinExistence type="inferred from homology"/>
<feature type="domain" description="Ketopantoate reductase N-terminal" evidence="11">
    <location>
        <begin position="4"/>
        <end position="36"/>
    </location>
</feature>
<dbReference type="EMBL" id="RJUL01000017">
    <property type="protein sequence ID" value="ROQ18767.1"/>
    <property type="molecule type" value="Genomic_DNA"/>
</dbReference>
<keyword evidence="5 10" id="KW-0566">Pantothenate biosynthesis</keyword>
<dbReference type="Proteomes" id="UP000268033">
    <property type="component" value="Unassembled WGS sequence"/>
</dbReference>
<dbReference type="InterPro" id="IPR050838">
    <property type="entry name" value="Ketopantoate_reductase"/>
</dbReference>
<dbReference type="InterPro" id="IPR013752">
    <property type="entry name" value="KPA_reductase"/>
</dbReference>
<evidence type="ECO:0000256" key="3">
    <source>
        <dbReference type="ARBA" id="ARBA00013014"/>
    </source>
</evidence>
<dbReference type="GO" id="GO:0015940">
    <property type="term" value="P:pantothenate biosynthetic process"/>
    <property type="evidence" value="ECO:0007669"/>
    <property type="project" value="UniProtKB-UniPathway"/>
</dbReference>
<evidence type="ECO:0000256" key="1">
    <source>
        <dbReference type="ARBA" id="ARBA00004994"/>
    </source>
</evidence>
<dbReference type="GO" id="GO:0005737">
    <property type="term" value="C:cytoplasm"/>
    <property type="evidence" value="ECO:0007669"/>
    <property type="project" value="TreeGrafter"/>
</dbReference>
<dbReference type="PANTHER" id="PTHR43765">
    <property type="entry name" value="2-DEHYDROPANTOATE 2-REDUCTASE-RELATED"/>
    <property type="match status" value="1"/>
</dbReference>
<protein>
    <recommendedName>
        <fullName evidence="4 10">2-dehydropantoate 2-reductase</fullName>
        <ecNumber evidence="3 10">1.1.1.169</ecNumber>
    </recommendedName>
    <alternativeName>
        <fullName evidence="8 10">Ketopantoate reductase</fullName>
    </alternativeName>
</protein>
<comment type="pathway">
    <text evidence="1 10">Cofactor biosynthesis; (R)-pantothenate biosynthesis; (R)-pantoate from 3-methyl-2-oxobutanoate: step 2/2.</text>
</comment>
<evidence type="ECO:0000256" key="4">
    <source>
        <dbReference type="ARBA" id="ARBA00019465"/>
    </source>
</evidence>
<evidence type="ECO:0000259" key="11">
    <source>
        <dbReference type="Pfam" id="PF02558"/>
    </source>
</evidence>
<dbReference type="PANTHER" id="PTHR43765:SF2">
    <property type="entry name" value="2-DEHYDROPANTOATE 2-REDUCTASE"/>
    <property type="match status" value="1"/>
</dbReference>
<comment type="function">
    <text evidence="10">Catalyzes the NADPH-dependent reduction of ketopantoate into pantoic acid.</text>
</comment>
<evidence type="ECO:0000256" key="2">
    <source>
        <dbReference type="ARBA" id="ARBA00007870"/>
    </source>
</evidence>
<evidence type="ECO:0000256" key="10">
    <source>
        <dbReference type="RuleBase" id="RU362068"/>
    </source>
</evidence>
<reference evidence="13 14" key="1">
    <citation type="submission" date="2018-11" db="EMBL/GenBank/DDBJ databases">
        <title>Genomic Encyclopedia of Type Strains, Phase IV (KMG-IV): sequencing the most valuable type-strain genomes for metagenomic binning, comparative biology and taxonomic classification.</title>
        <authorList>
            <person name="Goeker M."/>
        </authorList>
    </citation>
    <scope>NUCLEOTIDE SEQUENCE [LARGE SCALE GENOMIC DNA]</scope>
    <source>
        <strain evidence="13 14">DSM 21945</strain>
    </source>
</reference>
<feature type="domain" description="Ketopantoate reductase N-terminal" evidence="11">
    <location>
        <begin position="37"/>
        <end position="118"/>
    </location>
</feature>
<dbReference type="UniPathway" id="UPA00028">
    <property type="reaction ID" value="UER00004"/>
</dbReference>
<evidence type="ECO:0000313" key="13">
    <source>
        <dbReference type="EMBL" id="ROQ18767.1"/>
    </source>
</evidence>
<keyword evidence="7 10" id="KW-0560">Oxidoreductase</keyword>
<comment type="caution">
    <text evidence="13">The sequence shown here is derived from an EMBL/GenBank/DDBJ whole genome shotgun (WGS) entry which is preliminary data.</text>
</comment>
<dbReference type="InterPro" id="IPR013328">
    <property type="entry name" value="6PGD_dom2"/>
</dbReference>
<gene>
    <name evidence="13" type="ORF">EDC28_11733</name>
</gene>
<sequence>MAKIGILGAGAIGRLVAQRLRKADQEVTLKGREPVQENDAELWLICTKSYQVKEAVAALSPPCDVPLVLLCNGLGPHQTLAGLVSNPLYLGTTTYGARKSEGAVEMTGRGQCWYGHYRGSKAQLGLVHRVLNLALPPAQCFDNVLAPLWRKLAINAVINPLTARDKVANGALLADTYQAEITALVTEMLPVLAAEGQAFTKEALVAQILAVAEATAANTSSMLADRLAHRRTEIDAINGYLCQKAQMQGLSTPRHLALWQQITALGEH</sequence>
<dbReference type="RefSeq" id="WP_123422727.1">
    <property type="nucleotide sequence ID" value="NZ_RJUL01000017.1"/>
</dbReference>
<dbReference type="Pfam" id="PF08546">
    <property type="entry name" value="ApbA_C"/>
    <property type="match status" value="1"/>
</dbReference>
<dbReference type="Pfam" id="PF02558">
    <property type="entry name" value="ApbA"/>
    <property type="match status" value="2"/>
</dbReference>
<dbReference type="Gene3D" id="1.10.1040.10">
    <property type="entry name" value="N-(1-d-carboxylethyl)-l-norvaline Dehydrogenase, domain 2"/>
    <property type="match status" value="1"/>
</dbReference>
<evidence type="ECO:0000256" key="8">
    <source>
        <dbReference type="ARBA" id="ARBA00032024"/>
    </source>
</evidence>
<comment type="catalytic activity">
    <reaction evidence="9 10">
        <text>(R)-pantoate + NADP(+) = 2-dehydropantoate + NADPH + H(+)</text>
        <dbReference type="Rhea" id="RHEA:16233"/>
        <dbReference type="ChEBI" id="CHEBI:11561"/>
        <dbReference type="ChEBI" id="CHEBI:15378"/>
        <dbReference type="ChEBI" id="CHEBI:15980"/>
        <dbReference type="ChEBI" id="CHEBI:57783"/>
        <dbReference type="ChEBI" id="CHEBI:58349"/>
        <dbReference type="EC" id="1.1.1.169"/>
    </reaction>
</comment>
<dbReference type="InterPro" id="IPR008927">
    <property type="entry name" value="6-PGluconate_DH-like_C_sf"/>
</dbReference>
<evidence type="ECO:0000259" key="12">
    <source>
        <dbReference type="Pfam" id="PF08546"/>
    </source>
</evidence>
<evidence type="ECO:0000256" key="7">
    <source>
        <dbReference type="ARBA" id="ARBA00023002"/>
    </source>
</evidence>
<comment type="similarity">
    <text evidence="2 10">Belongs to the ketopantoate reductase family.</text>
</comment>
<dbReference type="STRING" id="584787.GCA_001247655_01355"/>